<dbReference type="EMBL" id="LR746279">
    <property type="protein sequence ID" value="CAA7409300.1"/>
    <property type="molecule type" value="Genomic_DNA"/>
</dbReference>
<sequence>MAAESHMCSSEKKRNRVPKMRRFVIPMAHLGHRAFLSLLKETEEEFGFRFACLKKKKKRKGNKEA</sequence>
<evidence type="ECO:0000313" key="2">
    <source>
        <dbReference type="EMBL" id="CAA7409300.1"/>
    </source>
</evidence>
<comment type="similarity">
    <text evidence="1">Belongs to the ARG7 family.</text>
</comment>
<protein>
    <submittedName>
        <fullName evidence="2">Uncharacterized protein</fullName>
    </submittedName>
</protein>
<gene>
    <name evidence="2" type="ORF">SI8410_16019978</name>
</gene>
<reference evidence="2" key="1">
    <citation type="submission" date="2020-02" db="EMBL/GenBank/DDBJ databases">
        <authorList>
            <person name="Scholz U."/>
            <person name="Mascher M."/>
            <person name="Fiebig A."/>
        </authorList>
    </citation>
    <scope>NUCLEOTIDE SEQUENCE</scope>
</reference>
<dbReference type="Pfam" id="PF02519">
    <property type="entry name" value="Auxin_inducible"/>
    <property type="match status" value="1"/>
</dbReference>
<dbReference type="InterPro" id="IPR003676">
    <property type="entry name" value="SAUR_fam"/>
</dbReference>
<dbReference type="AlphaFoldDB" id="A0A7I8LHP7"/>
<evidence type="ECO:0000313" key="3">
    <source>
        <dbReference type="Proteomes" id="UP000663760"/>
    </source>
</evidence>
<evidence type="ECO:0000256" key="1">
    <source>
        <dbReference type="ARBA" id="ARBA00006974"/>
    </source>
</evidence>
<accession>A0A7I8LHP7</accession>
<dbReference type="Proteomes" id="UP000663760">
    <property type="component" value="Chromosome 16"/>
</dbReference>
<dbReference type="OrthoDB" id="670661at2759"/>
<organism evidence="2 3">
    <name type="scientific">Spirodela intermedia</name>
    <name type="common">Intermediate duckweed</name>
    <dbReference type="NCBI Taxonomy" id="51605"/>
    <lineage>
        <taxon>Eukaryota</taxon>
        <taxon>Viridiplantae</taxon>
        <taxon>Streptophyta</taxon>
        <taxon>Embryophyta</taxon>
        <taxon>Tracheophyta</taxon>
        <taxon>Spermatophyta</taxon>
        <taxon>Magnoliopsida</taxon>
        <taxon>Liliopsida</taxon>
        <taxon>Araceae</taxon>
        <taxon>Lemnoideae</taxon>
        <taxon>Spirodela</taxon>
    </lineage>
</organism>
<proteinExistence type="inferred from homology"/>
<keyword evidence="3" id="KW-1185">Reference proteome</keyword>
<name>A0A7I8LHP7_SPIIN</name>
<dbReference type="GO" id="GO:0009733">
    <property type="term" value="P:response to auxin"/>
    <property type="evidence" value="ECO:0007669"/>
    <property type="project" value="InterPro"/>
</dbReference>